<evidence type="ECO:0000313" key="2">
    <source>
        <dbReference type="EMBL" id="KLV19901.1"/>
    </source>
</evidence>
<dbReference type="PROSITE" id="PS51257">
    <property type="entry name" value="PROKAR_LIPOPROTEIN"/>
    <property type="match status" value="1"/>
</dbReference>
<organism evidence="2 3">
    <name type="scientific">Bacillus anthracis</name>
    <name type="common">anthrax bacterium</name>
    <dbReference type="NCBI Taxonomy" id="1392"/>
    <lineage>
        <taxon>Bacteria</taxon>
        <taxon>Bacillati</taxon>
        <taxon>Bacillota</taxon>
        <taxon>Bacilli</taxon>
        <taxon>Bacillales</taxon>
        <taxon>Bacillaceae</taxon>
        <taxon>Bacillus</taxon>
        <taxon>Bacillus cereus group</taxon>
    </lineage>
</organism>
<evidence type="ECO:0000313" key="3">
    <source>
        <dbReference type="Proteomes" id="UP000035904"/>
    </source>
</evidence>
<dbReference type="Proteomes" id="UP000035904">
    <property type="component" value="Unassembled WGS sequence"/>
</dbReference>
<evidence type="ECO:0000256" key="1">
    <source>
        <dbReference type="SAM" id="MobiDB-lite"/>
    </source>
</evidence>
<dbReference type="AlphaFoldDB" id="A0A0J1I1T1"/>
<name>A0A0J1I1T1_BACAN</name>
<dbReference type="RefSeq" id="WP_047956536.1">
    <property type="nucleotide sequence ID" value="NZ_LDPG01000003.1"/>
</dbReference>
<proteinExistence type="predicted"/>
<reference evidence="2 3" key="1">
    <citation type="submission" date="2015-05" db="EMBL/GenBank/DDBJ databases">
        <title>Whole genome sequence and identification of bacterial endophytes from Costus igneus.</title>
        <authorList>
            <person name="Lee Y.P."/>
            <person name="Gan H.M."/>
            <person name="Eng W."/>
            <person name="Wheatley M.S."/>
            <person name="Caraballo A."/>
            <person name="Polter S."/>
            <person name="Savka M.A."/>
            <person name="Hudson A.O."/>
        </authorList>
    </citation>
    <scope>NUCLEOTIDE SEQUENCE [LARGE SCALE GENOMIC DNA]</scope>
    <source>
        <strain evidence="2 3">RIT375</strain>
    </source>
</reference>
<dbReference type="EMBL" id="LDPG01000003">
    <property type="protein sequence ID" value="KLV19901.1"/>
    <property type="molecule type" value="Genomic_DNA"/>
</dbReference>
<protein>
    <submittedName>
        <fullName evidence="2">ABC transporter substrate-binding protein</fullName>
    </submittedName>
</protein>
<dbReference type="PATRIC" id="fig|1392.242.peg.4092"/>
<accession>A0A0J1I1T1</accession>
<feature type="compositionally biased region" description="Basic and acidic residues" evidence="1">
    <location>
        <begin position="23"/>
        <end position="40"/>
    </location>
</feature>
<gene>
    <name evidence="2" type="ORF">ABW01_08075</name>
</gene>
<feature type="region of interest" description="Disordered" evidence="1">
    <location>
        <begin position="23"/>
        <end position="50"/>
    </location>
</feature>
<sequence>MKKINLLIAGVLTLGLAACGTEKTEVKTKKNETRSSEARRTITASVETRP</sequence>
<comment type="caution">
    <text evidence="2">The sequence shown here is derived from an EMBL/GenBank/DDBJ whole genome shotgun (WGS) entry which is preliminary data.</text>
</comment>